<dbReference type="PRINTS" id="PR00337">
    <property type="entry name" value="LEUILEVALBP"/>
</dbReference>
<keyword evidence="7" id="KW-1185">Reference proteome</keyword>
<sequence length="423" mass="45624">MTRARGGRSGWNRRSHVGHWLAARALDACRLVLGAALVSVPLATASAQAPIKIGDINSYSNMALFTDPYRRGAELAVEQINAAGGINGRPLQVIFRDDAAKAGDAIRQAEELTASEQVVALAGGFTSSVCLALADFALQRKIPFVCGIAVSDAVVWEKGNRYTFHTAASTYMQTQALAEAAAKLPAKTWATVAPNYEYGTSFVARFKEHLLKLRPDVKFVAEQWPALGKLDPGPTLDALLAAQPDAIFNAEFGTDLIRLVREVNTRDAFKGKYVVSALTGQPEYLDTLKAETPEGWIVTGYPWQTLDTPEHKAFREAYQKKFNDYPRWGAMFGYIGYKALAAAIAKAGGTDPEKIVDALGGLSLPTPVGEVTFRAADNQATLTVFTGKLTKKGDKGEMVDWIAVDGAKLLPPPAEIAKLRPAK</sequence>
<dbReference type="PANTHER" id="PTHR30483">
    <property type="entry name" value="LEUCINE-SPECIFIC-BINDING PROTEIN"/>
    <property type="match status" value="1"/>
</dbReference>
<proteinExistence type="inferred from homology"/>
<dbReference type="InterPro" id="IPR028081">
    <property type="entry name" value="Leu-bd"/>
</dbReference>
<protein>
    <submittedName>
        <fullName evidence="6">ABC transporter substrate-binding protein</fullName>
    </submittedName>
</protein>
<keyword evidence="2" id="KW-0813">Transport</keyword>
<evidence type="ECO:0000313" key="6">
    <source>
        <dbReference type="EMBL" id="QRG06254.1"/>
    </source>
</evidence>
<accession>A0A974PMF6</accession>
<comment type="similarity">
    <text evidence="1">Belongs to the leucine-binding protein family.</text>
</comment>
<evidence type="ECO:0000259" key="5">
    <source>
        <dbReference type="Pfam" id="PF13458"/>
    </source>
</evidence>
<keyword evidence="4" id="KW-0029">Amino-acid transport</keyword>
<evidence type="ECO:0000256" key="1">
    <source>
        <dbReference type="ARBA" id="ARBA00010062"/>
    </source>
</evidence>
<dbReference type="InterPro" id="IPR051010">
    <property type="entry name" value="BCAA_transport"/>
</dbReference>
<evidence type="ECO:0000313" key="7">
    <source>
        <dbReference type="Proteomes" id="UP000596427"/>
    </source>
</evidence>
<dbReference type="Proteomes" id="UP000596427">
    <property type="component" value="Chromosome"/>
</dbReference>
<dbReference type="SUPFAM" id="SSF53822">
    <property type="entry name" value="Periplasmic binding protein-like I"/>
    <property type="match status" value="1"/>
</dbReference>
<organism evidence="6 7">
    <name type="scientific">Xanthobacter dioxanivorans</name>
    <dbReference type="NCBI Taxonomy" id="2528964"/>
    <lineage>
        <taxon>Bacteria</taxon>
        <taxon>Pseudomonadati</taxon>
        <taxon>Pseudomonadota</taxon>
        <taxon>Alphaproteobacteria</taxon>
        <taxon>Hyphomicrobiales</taxon>
        <taxon>Xanthobacteraceae</taxon>
        <taxon>Xanthobacter</taxon>
    </lineage>
</organism>
<dbReference type="PANTHER" id="PTHR30483:SF37">
    <property type="entry name" value="ABC TRANSPORTER SUBSTRATE-BINDING PROTEIN"/>
    <property type="match status" value="1"/>
</dbReference>
<dbReference type="CDD" id="cd06330">
    <property type="entry name" value="PBP1_As_SBP-like"/>
    <property type="match status" value="1"/>
</dbReference>
<dbReference type="Gene3D" id="3.40.50.2300">
    <property type="match status" value="2"/>
</dbReference>
<dbReference type="InterPro" id="IPR028082">
    <property type="entry name" value="Peripla_BP_I"/>
</dbReference>
<evidence type="ECO:0000256" key="3">
    <source>
        <dbReference type="ARBA" id="ARBA00022729"/>
    </source>
</evidence>
<dbReference type="InterPro" id="IPR000709">
    <property type="entry name" value="Leu_Ile_Val-bd"/>
</dbReference>
<dbReference type="GO" id="GO:0006865">
    <property type="term" value="P:amino acid transport"/>
    <property type="evidence" value="ECO:0007669"/>
    <property type="project" value="UniProtKB-KW"/>
</dbReference>
<dbReference type="EMBL" id="CP063362">
    <property type="protein sequence ID" value="QRG06254.1"/>
    <property type="molecule type" value="Genomic_DNA"/>
</dbReference>
<evidence type="ECO:0000256" key="2">
    <source>
        <dbReference type="ARBA" id="ARBA00022448"/>
    </source>
</evidence>
<feature type="domain" description="Leucine-binding protein" evidence="5">
    <location>
        <begin position="51"/>
        <end position="393"/>
    </location>
</feature>
<reference evidence="6 7" key="1">
    <citation type="submission" date="2020-10" db="EMBL/GenBank/DDBJ databases">
        <title>Degradation of 1,4-Dioxane by Xanthobacter sp. YN2, via a Novel Group-2 Soluble Di-Iron Monooxygenase.</title>
        <authorList>
            <person name="Ma F."/>
            <person name="Wang Y."/>
            <person name="Yang J."/>
            <person name="Guo H."/>
            <person name="Su D."/>
            <person name="Yu L."/>
        </authorList>
    </citation>
    <scope>NUCLEOTIDE SEQUENCE [LARGE SCALE GENOMIC DNA]</scope>
    <source>
        <strain evidence="6 7">YN2</strain>
    </source>
</reference>
<dbReference type="AlphaFoldDB" id="A0A974PMF6"/>
<dbReference type="RefSeq" id="WP_203193164.1">
    <property type="nucleotide sequence ID" value="NZ_CP063362.1"/>
</dbReference>
<dbReference type="Pfam" id="PF13458">
    <property type="entry name" value="Peripla_BP_6"/>
    <property type="match status" value="1"/>
</dbReference>
<name>A0A974PMF6_9HYPH</name>
<evidence type="ECO:0000256" key="4">
    <source>
        <dbReference type="ARBA" id="ARBA00022970"/>
    </source>
</evidence>
<keyword evidence="3" id="KW-0732">Signal</keyword>
<gene>
    <name evidence="6" type="ORF">EZH22_25350</name>
</gene>
<dbReference type="KEGG" id="xdi:EZH22_25350"/>